<feature type="compositionally biased region" description="Basic and acidic residues" evidence="1">
    <location>
        <begin position="754"/>
        <end position="763"/>
    </location>
</feature>
<feature type="region of interest" description="Disordered" evidence="1">
    <location>
        <begin position="1822"/>
        <end position="2180"/>
    </location>
</feature>
<feature type="compositionally biased region" description="Basic and acidic residues" evidence="1">
    <location>
        <begin position="191"/>
        <end position="203"/>
    </location>
</feature>
<evidence type="ECO:0000313" key="2">
    <source>
        <dbReference type="EMBL" id="KAK7094579.1"/>
    </source>
</evidence>
<feature type="compositionally biased region" description="Basic and acidic residues" evidence="1">
    <location>
        <begin position="215"/>
        <end position="226"/>
    </location>
</feature>
<feature type="region of interest" description="Disordered" evidence="1">
    <location>
        <begin position="1548"/>
        <end position="1588"/>
    </location>
</feature>
<organism evidence="2 3">
    <name type="scientific">Littorina saxatilis</name>
    <dbReference type="NCBI Taxonomy" id="31220"/>
    <lineage>
        <taxon>Eukaryota</taxon>
        <taxon>Metazoa</taxon>
        <taxon>Spiralia</taxon>
        <taxon>Lophotrochozoa</taxon>
        <taxon>Mollusca</taxon>
        <taxon>Gastropoda</taxon>
        <taxon>Caenogastropoda</taxon>
        <taxon>Littorinimorpha</taxon>
        <taxon>Littorinoidea</taxon>
        <taxon>Littorinidae</taxon>
        <taxon>Littorina</taxon>
    </lineage>
</organism>
<keyword evidence="3" id="KW-1185">Reference proteome</keyword>
<feature type="compositionally biased region" description="Acidic residues" evidence="1">
    <location>
        <begin position="919"/>
        <end position="930"/>
    </location>
</feature>
<feature type="compositionally biased region" description="Basic and acidic residues" evidence="1">
    <location>
        <begin position="1681"/>
        <end position="1690"/>
    </location>
</feature>
<feature type="compositionally biased region" description="Polar residues" evidence="1">
    <location>
        <begin position="1342"/>
        <end position="1353"/>
    </location>
</feature>
<feature type="compositionally biased region" description="Polar residues" evidence="1">
    <location>
        <begin position="1767"/>
        <end position="1780"/>
    </location>
</feature>
<feature type="compositionally biased region" description="Basic and acidic residues" evidence="1">
    <location>
        <begin position="2600"/>
        <end position="2618"/>
    </location>
</feature>
<feature type="compositionally biased region" description="Basic and acidic residues" evidence="1">
    <location>
        <begin position="1934"/>
        <end position="2012"/>
    </location>
</feature>
<feature type="compositionally biased region" description="Basic and acidic residues" evidence="1">
    <location>
        <begin position="2576"/>
        <end position="2589"/>
    </location>
</feature>
<evidence type="ECO:0000313" key="3">
    <source>
        <dbReference type="Proteomes" id="UP001374579"/>
    </source>
</evidence>
<reference evidence="2 3" key="1">
    <citation type="submission" date="2024-02" db="EMBL/GenBank/DDBJ databases">
        <title>Chromosome-scale genome assembly of the rough periwinkle Littorina saxatilis.</title>
        <authorList>
            <person name="De Jode A."/>
            <person name="Faria R."/>
            <person name="Formenti G."/>
            <person name="Sims Y."/>
            <person name="Smith T.P."/>
            <person name="Tracey A."/>
            <person name="Wood J.M.D."/>
            <person name="Zagrodzka Z.B."/>
            <person name="Johannesson K."/>
            <person name="Butlin R.K."/>
            <person name="Leder E.H."/>
        </authorList>
    </citation>
    <scope>NUCLEOTIDE SEQUENCE [LARGE SCALE GENOMIC DNA]</scope>
    <source>
        <strain evidence="2">Snail1</strain>
        <tissue evidence="2">Muscle</tissue>
    </source>
</reference>
<feature type="region of interest" description="Disordered" evidence="1">
    <location>
        <begin position="258"/>
        <end position="498"/>
    </location>
</feature>
<feature type="compositionally biased region" description="Low complexity" evidence="1">
    <location>
        <begin position="2924"/>
        <end position="2936"/>
    </location>
</feature>
<feature type="compositionally biased region" description="Polar residues" evidence="1">
    <location>
        <begin position="2670"/>
        <end position="2696"/>
    </location>
</feature>
<evidence type="ECO:0000256" key="1">
    <source>
        <dbReference type="SAM" id="MobiDB-lite"/>
    </source>
</evidence>
<feature type="compositionally biased region" description="Basic and acidic residues" evidence="1">
    <location>
        <begin position="1037"/>
        <end position="1069"/>
    </location>
</feature>
<feature type="region of interest" description="Disordered" evidence="1">
    <location>
        <begin position="638"/>
        <end position="664"/>
    </location>
</feature>
<feature type="compositionally biased region" description="Low complexity" evidence="1">
    <location>
        <begin position="2648"/>
        <end position="2661"/>
    </location>
</feature>
<feature type="compositionally biased region" description="Basic and acidic residues" evidence="1">
    <location>
        <begin position="2745"/>
        <end position="2763"/>
    </location>
</feature>
<feature type="compositionally biased region" description="Low complexity" evidence="1">
    <location>
        <begin position="772"/>
        <end position="787"/>
    </location>
</feature>
<feature type="compositionally biased region" description="Basic and acidic residues" evidence="1">
    <location>
        <begin position="986"/>
        <end position="997"/>
    </location>
</feature>
<feature type="compositionally biased region" description="Low complexity" evidence="1">
    <location>
        <begin position="2953"/>
        <end position="2972"/>
    </location>
</feature>
<feature type="compositionally biased region" description="Basic and acidic residues" evidence="1">
    <location>
        <begin position="2879"/>
        <end position="2902"/>
    </location>
</feature>
<feature type="compositionally biased region" description="Acidic residues" evidence="1">
    <location>
        <begin position="731"/>
        <end position="753"/>
    </location>
</feature>
<name>A0AAN9G4K0_9CAEN</name>
<feature type="region of interest" description="Disordered" evidence="1">
    <location>
        <begin position="2576"/>
        <end position="3089"/>
    </location>
</feature>
<feature type="compositionally biased region" description="Basic and acidic residues" evidence="1">
    <location>
        <begin position="2853"/>
        <end position="2863"/>
    </location>
</feature>
<feature type="compositionally biased region" description="Basic and acidic residues" evidence="1">
    <location>
        <begin position="3017"/>
        <end position="3037"/>
    </location>
</feature>
<gene>
    <name evidence="2" type="ORF">V1264_006113</name>
</gene>
<feature type="compositionally biased region" description="Acidic residues" evidence="1">
    <location>
        <begin position="364"/>
        <end position="373"/>
    </location>
</feature>
<comment type="caution">
    <text evidence="2">The sequence shown here is derived from an EMBL/GenBank/DDBJ whole genome shotgun (WGS) entry which is preliminary data.</text>
</comment>
<feature type="compositionally biased region" description="Basic and acidic residues" evidence="1">
    <location>
        <begin position="1886"/>
        <end position="1896"/>
    </location>
</feature>
<feature type="region of interest" description="Disordered" evidence="1">
    <location>
        <begin position="1615"/>
        <end position="1802"/>
    </location>
</feature>
<feature type="compositionally biased region" description="Basic and acidic residues" evidence="1">
    <location>
        <begin position="897"/>
        <end position="917"/>
    </location>
</feature>
<feature type="compositionally biased region" description="Acidic residues" evidence="1">
    <location>
        <begin position="1920"/>
        <end position="1933"/>
    </location>
</feature>
<feature type="compositionally biased region" description="Basic and acidic residues" evidence="1">
    <location>
        <begin position="2022"/>
        <end position="2053"/>
    </location>
</feature>
<feature type="compositionally biased region" description="Polar residues" evidence="1">
    <location>
        <begin position="1837"/>
        <end position="1855"/>
    </location>
</feature>
<feature type="compositionally biased region" description="Low complexity" evidence="1">
    <location>
        <begin position="416"/>
        <end position="433"/>
    </location>
</feature>
<feature type="compositionally biased region" description="Polar residues" evidence="1">
    <location>
        <begin position="2094"/>
        <end position="2106"/>
    </location>
</feature>
<feature type="compositionally biased region" description="Low complexity" evidence="1">
    <location>
        <begin position="1275"/>
        <end position="1285"/>
    </location>
</feature>
<feature type="compositionally biased region" description="Basic residues" evidence="1">
    <location>
        <begin position="1670"/>
        <end position="1680"/>
    </location>
</feature>
<feature type="compositionally biased region" description="Basic and acidic residues" evidence="1">
    <location>
        <begin position="1133"/>
        <end position="1243"/>
    </location>
</feature>
<feature type="compositionally biased region" description="Basic and acidic residues" evidence="1">
    <location>
        <begin position="1698"/>
        <end position="1749"/>
    </location>
</feature>
<sequence>MDGWVPKGGGGPAGSLPPGEGAFERLLTAAIAAIITIMFSWRLLDDMNEGDQRIIDDEAARQRRAVMYAALANGRASGDTGSDRQIAELDLDEDDTDLDNTNGAAIDSSSRGACSLPQSDSGFYSLNNSSVDGQEYSPVDLMKRFTSAPPSYLPTGPQSFRDNFRPVQNDAENIDSIDGDFLRRRQAAYTQRDDWDSPDSDREVMDEEGTTCFDWPHENREEEDFHNVSGDSDEVQPRELDSDEDLYCCSLLEPIIEEDSDDFLSSSNDSLKNAPVRRDRQYFPHPHPRSNLDDDSSPDTPTNPTFMEDDFEDEEDFAETPTQKEFAHKVSHPSPMEVVEGVFKADSPLIPDNTDTISTRSQDADDSETESDAESVQTVIRRDVGGGGSSVSSGSSLSGSQESSPLHGPRFSFQHPQETPLVQQLQQQQLHLQPQPPPPSPSSPLHGPSFARTPSDFDPHHYDIAQPHDLPQLHHLPRELQQSPSFGGSGVPYGSGSDRVRAVFEEKMHNLMARLSGGSKPQDRLQTERDIPVEVEDSPHTDTHIPEDRHRDRFEEDSDSDSPQKDRNIPGNMEDSEDMGSSLPDRNIPEERDSSKLPASYSEQKLKANEEAKALANIPTTIPTQVCTVEIGNEVRAPPPDIATTLRANPLSPAPSQAHDAMTQNQSNTGVVATPIDPSPRVTAPVVEYLPSFNERSNNTDFDVDKNNPTETVAETMDAADVTKPTTEMESGSDDDDSGSETESETESSDEEYDTRTGDKQPAKDGAGIIDSSPPFTSSNNSSSKKPSAIDSLLTEFEDEPFARRIGRGRDRESPEPVVKNENTDTLHAPLPVAHIDRGPITSATPDPLLTELDEEPFARRVGSRDRPVDVADTDQTPEHSAAKISKQDDDVYPADAKADTDVHEQSGEESDLHSESATESESDDQSPDDSDVKSSTDADRGKEDKPNPFLTEFDEEPFARRRGGSGRFFAPKETDVDHAPAVPSRDYKPQPHRETDIDTPDVGFFRKHHQEEFEQEPFPMRKWGSTKFTNPGETEIDAKQPSDLKAQPDEEMHFDKAVPNKRESYSKDELEEEPLSRRKRASDTFSAPRETNLDDVLPSEPKSQPERKMPKKSEPFLEELEEEPFARRPRGRREPPSVKSDHELDRSGRSNDFDRSAKNDYFDRSGGGHDLDRSGRGHDHDRSGRSHDLDRSGKSRDLDRSGRSNEHDRSRKSSEFDKSDAESHRSNRHDSDYDRNTRRKSETSSIDSFLTELDEEPFARRLGRRRRSPDRTTPRAAATTTKPEPFSPDMKKDVREKVESPAVSKPTYASSQPPKEDTKTMAVVPDSPTVSLPPPPPSSSTGKGANITSTPQKPDMRVEARKSLPVPESPTVSMPPVFEDHFPQASMCVNTVTTYTTTGGTSYSPFADASVSDAVESMPKGYAFVRCRSEVTRSERRLVRVDRPLAPDFETLINSTPFTSECVGELEDEPVGFDDYSAFVQDLHRPVASSETERAPLVIPPRALPNAPPPLEDACILSGNLVSPPLVDVLEFPQHAHPRLPAVSSVAQRLNARDEDSGDQGSDAGITDRDKSSKAEGSSEGVLDASFDIDSTEAKDKMDTDFAFLTSEGRVRVPDRVSSQPVDMKRQDFDSGRENVDEIMSPDEKLRSEDDSRDRRMDDSSDDEEERGGRRRRRRRRRKEGSGDRNDDRKRRRDNRRNREENANNIPEEPKDNSKEEQRRESPERKMEITERKDRYAEFTDKPREESVYKMPSAQSPPEKEIKAPSTRTEPPKNITSSELAHDVIPKTEKPDTHVPLSDGPTAKLEKAAPLLFFQPAAVSEQVVKKTSIERPKTQPPKNITSSEQAQDVITKTENPVPLSDDPTATLEHKSPLLFFQPAAASEQVVKKSSIERPKTQPPKPPRASKKEEEVPSKHLASPEDDLPFADSDESMEEKGEANDRREEKKEIKNRPEEMTELRDRTEEIREPADRNEGKREPHDRREETIELPKRSEEKKVQPSYRKEPDNRTETKGVPSNIVTEAKREPSARIDINREQNLLSEEKKTVEADKSNIEPSPQIVITPDNSDRLQTLPPRPKPRLMSRPTPMPRSKSLGDNFNTATNQETPIDDDEDDVFQRGASRSSDDTHSSLDDDEEDEELAFSKKTSTPMTSEDKRPRSLKEIRRQHKTNPRPMIAPFTLPDNMILPSRLKIQAQRKQFLSSDNLDSKGLGSIQDQFAAHKLSQQQSKERRYKSPYKKLRAPNFSSQDQLEKLNYMLNYSRHSESSFDRSLVDHLHEGCIFTPQGRRNILDKTLSIENLQMHLPDHLRRFGSVTSLLATDIDTGETQETNFFPETNLDIFDCLFQPHEPLQRSASMSDMVLGDPDQVQGEGPVQGHTEALDHSFHGLRMSLPPTQSHKSTGKGRFAYRKYQKSKSLCTLETNLDDVGEEGGGDGDMRRVPSVHELRVTKSLMKLNVPDWFKKSSLSKSSSCLLKYGSNSTMNSFSFSPSLLSSPCASTAPPPSNVVIRSRVVPPSSSRGLRSPAMGSQTMLAAGEKKLPAQPVKLPSEKLREKEKNKSLMPIPIVPFAQIRAMFEKKGHKKAEATKEEAMTMEQAQPIESAKKTRSPERSTGKQKEEVGVATKHGILKAPGVPSISISLEEGMRREQQLQLQHQQQQQQQQRESRPPPVQTFSTVAKDSQSPTVSLPPQAQPQTIHNGVRDGVSSPVTVKSVSPRTEEVHLPPASIGRSVQPVVEKPPPVPASVDRNRELQEQPRREAPRDAQKSPPLPKDSQRDGNKSPPPAKQQDSPRDGKMSSTAKDSKQQDSPRDGKMSPTAKDSKQQDSPRDGKMSPTAKDSKQQFSPGRSLRQFFGMKDKSSEKKSDGGGGSLDSSFSSGDGVYEKEPRRLGVSEITRRFDSKPKNDSGASSSSERRGSGKEGRSDPDSSFSSGDGLSDSTASKGFRPPQPGPPFSFPASSASSAFRPPPHHNNNNSAAEPIRPPGFIDYGRSEPGKQPPFSRQHRPEPAATEEPYSSRFRQPEVREPSASSRHEHPDVRDPPSVPRRLPGAGTAYGRTPSTENGDHLPKTVSAPAAGAKAAAEKKSLKETTV</sequence>
<feature type="compositionally biased region" description="Basic and acidic residues" evidence="1">
    <location>
        <begin position="2910"/>
        <end position="2923"/>
    </location>
</feature>
<feature type="compositionally biased region" description="Low complexity" evidence="1">
    <location>
        <begin position="2703"/>
        <end position="2714"/>
    </location>
</feature>
<feature type="compositionally biased region" description="Basic and acidic residues" evidence="1">
    <location>
        <begin position="3078"/>
        <end position="3089"/>
    </location>
</feature>
<feature type="compositionally biased region" description="Basic and acidic residues" evidence="1">
    <location>
        <begin position="1104"/>
        <end position="1116"/>
    </location>
</feature>
<dbReference type="EMBL" id="JBAMIC010000018">
    <property type="protein sequence ID" value="KAK7094579.1"/>
    <property type="molecule type" value="Genomic_DNA"/>
</dbReference>
<feature type="region of interest" description="Disordered" evidence="1">
    <location>
        <begin position="513"/>
        <end position="605"/>
    </location>
</feature>
<feature type="compositionally biased region" description="Low complexity" evidence="1">
    <location>
        <begin position="390"/>
        <end position="404"/>
    </location>
</feature>
<feature type="compositionally biased region" description="Basic and acidic residues" evidence="1">
    <location>
        <begin position="1624"/>
        <end position="1660"/>
    </location>
</feature>
<feature type="compositionally biased region" description="Basic and acidic residues" evidence="1">
    <location>
        <begin position="521"/>
        <end position="554"/>
    </location>
</feature>
<feature type="compositionally biased region" description="Acidic residues" evidence="1">
    <location>
        <begin position="307"/>
        <end position="318"/>
    </location>
</feature>
<feature type="compositionally biased region" description="Basic and acidic residues" evidence="1">
    <location>
        <begin position="2152"/>
        <end position="2163"/>
    </location>
</feature>
<feature type="compositionally biased region" description="Basic and acidic residues" evidence="1">
    <location>
        <begin position="1290"/>
        <end position="1300"/>
    </location>
</feature>
<dbReference type="Proteomes" id="UP001374579">
    <property type="component" value="Unassembled WGS sequence"/>
</dbReference>
<protein>
    <submittedName>
        <fullName evidence="2">Uncharacterized protein</fullName>
    </submittedName>
</protein>
<feature type="compositionally biased region" description="Low complexity" evidence="1">
    <location>
        <begin position="2869"/>
        <end position="2878"/>
    </location>
</feature>
<feature type="compositionally biased region" description="Basic and acidic residues" evidence="1">
    <location>
        <begin position="1781"/>
        <end position="1794"/>
    </location>
</feature>
<feature type="compositionally biased region" description="Basic and acidic residues" evidence="1">
    <location>
        <begin position="877"/>
        <end position="890"/>
    </location>
</feature>
<feature type="compositionally biased region" description="Basic and acidic residues" evidence="1">
    <location>
        <begin position="1824"/>
        <end position="1834"/>
    </location>
</feature>
<feature type="region of interest" description="Disordered" evidence="1">
    <location>
        <begin position="189"/>
        <end position="242"/>
    </location>
</feature>
<feature type="region of interest" description="Disordered" evidence="1">
    <location>
        <begin position="689"/>
        <end position="1371"/>
    </location>
</feature>
<feature type="compositionally biased region" description="Basic and acidic residues" evidence="1">
    <location>
        <begin position="2787"/>
        <end position="2829"/>
    </location>
</feature>
<feature type="compositionally biased region" description="Basic and acidic residues" evidence="1">
    <location>
        <begin position="857"/>
        <end position="870"/>
    </location>
</feature>
<accession>A0AAN9G4K0</accession>
<feature type="compositionally biased region" description="Basic and acidic residues" evidence="1">
    <location>
        <begin position="931"/>
        <end position="947"/>
    </location>
</feature>
<proteinExistence type="predicted"/>